<dbReference type="AlphaFoldDB" id="A0AAN6SL27"/>
<comment type="caution">
    <text evidence="2">The sequence shown here is derived from an EMBL/GenBank/DDBJ whole genome shotgun (WGS) entry which is preliminary data.</text>
</comment>
<dbReference type="EMBL" id="MU854889">
    <property type="protein sequence ID" value="KAK4031303.1"/>
    <property type="molecule type" value="Genomic_DNA"/>
</dbReference>
<evidence type="ECO:0000313" key="3">
    <source>
        <dbReference type="Proteomes" id="UP001303115"/>
    </source>
</evidence>
<feature type="compositionally biased region" description="Acidic residues" evidence="1">
    <location>
        <begin position="40"/>
        <end position="51"/>
    </location>
</feature>
<gene>
    <name evidence="2" type="ORF">C8A01DRAFT_21458</name>
</gene>
<accession>A0AAN6SL27</accession>
<dbReference type="Proteomes" id="UP001303115">
    <property type="component" value="Unassembled WGS sequence"/>
</dbReference>
<protein>
    <submittedName>
        <fullName evidence="2">Uncharacterized protein</fullName>
    </submittedName>
</protein>
<evidence type="ECO:0000313" key="2">
    <source>
        <dbReference type="EMBL" id="KAK4031303.1"/>
    </source>
</evidence>
<evidence type="ECO:0000256" key="1">
    <source>
        <dbReference type="SAM" id="MobiDB-lite"/>
    </source>
</evidence>
<sequence>MAPVTGGLATGGGEKSIPVIGPTPPPGRTQPIRAYQSDKDIDDDNDDDEGLGEGTPFIGLKDKSLAGLLIDTVKASDRDIAYYMVDELIGRL</sequence>
<reference evidence="3" key="1">
    <citation type="journal article" date="2023" name="Mol. Phylogenet. Evol.">
        <title>Genome-scale phylogeny and comparative genomics of the fungal order Sordariales.</title>
        <authorList>
            <person name="Hensen N."/>
            <person name="Bonometti L."/>
            <person name="Westerberg I."/>
            <person name="Brannstrom I.O."/>
            <person name="Guillou S."/>
            <person name="Cros-Aarteil S."/>
            <person name="Calhoun S."/>
            <person name="Haridas S."/>
            <person name="Kuo A."/>
            <person name="Mondo S."/>
            <person name="Pangilinan J."/>
            <person name="Riley R."/>
            <person name="LaButti K."/>
            <person name="Andreopoulos B."/>
            <person name="Lipzen A."/>
            <person name="Chen C."/>
            <person name="Yan M."/>
            <person name="Daum C."/>
            <person name="Ng V."/>
            <person name="Clum A."/>
            <person name="Steindorff A."/>
            <person name="Ohm R.A."/>
            <person name="Martin F."/>
            <person name="Silar P."/>
            <person name="Natvig D.O."/>
            <person name="Lalanne C."/>
            <person name="Gautier V."/>
            <person name="Ament-Velasquez S.L."/>
            <person name="Kruys A."/>
            <person name="Hutchinson M.I."/>
            <person name="Powell A.J."/>
            <person name="Barry K."/>
            <person name="Miller A.N."/>
            <person name="Grigoriev I.V."/>
            <person name="Debuchy R."/>
            <person name="Gladieux P."/>
            <person name="Hiltunen Thoren M."/>
            <person name="Johannesson H."/>
        </authorList>
    </citation>
    <scope>NUCLEOTIDE SEQUENCE [LARGE SCALE GENOMIC DNA]</scope>
    <source>
        <strain evidence="3">CBS 284.82</strain>
    </source>
</reference>
<feature type="region of interest" description="Disordered" evidence="1">
    <location>
        <begin position="1"/>
        <end position="55"/>
    </location>
</feature>
<name>A0AAN6SL27_9PEZI</name>
<organism evidence="2 3">
    <name type="scientific">Parachaetomium inaequale</name>
    <dbReference type="NCBI Taxonomy" id="2588326"/>
    <lineage>
        <taxon>Eukaryota</taxon>
        <taxon>Fungi</taxon>
        <taxon>Dikarya</taxon>
        <taxon>Ascomycota</taxon>
        <taxon>Pezizomycotina</taxon>
        <taxon>Sordariomycetes</taxon>
        <taxon>Sordariomycetidae</taxon>
        <taxon>Sordariales</taxon>
        <taxon>Chaetomiaceae</taxon>
        <taxon>Parachaetomium</taxon>
    </lineage>
</organism>
<keyword evidence="3" id="KW-1185">Reference proteome</keyword>
<proteinExistence type="predicted"/>